<evidence type="ECO:0000256" key="5">
    <source>
        <dbReference type="ARBA" id="ARBA00022833"/>
    </source>
</evidence>
<feature type="domain" description="C2H2-type" evidence="8">
    <location>
        <begin position="21"/>
        <end position="48"/>
    </location>
</feature>
<protein>
    <submittedName>
        <fullName evidence="9">ZF316 protein</fullName>
    </submittedName>
</protein>
<comment type="subcellular location">
    <subcellularLocation>
        <location evidence="1">Nucleus</location>
    </subcellularLocation>
</comment>
<dbReference type="SUPFAM" id="SSF57667">
    <property type="entry name" value="beta-beta-alpha zinc fingers"/>
    <property type="match status" value="1"/>
</dbReference>
<name>A0A7K9PYR1_9CORV</name>
<evidence type="ECO:0000259" key="8">
    <source>
        <dbReference type="PROSITE" id="PS50157"/>
    </source>
</evidence>
<evidence type="ECO:0000256" key="7">
    <source>
        <dbReference type="PROSITE-ProRule" id="PRU00042"/>
    </source>
</evidence>
<keyword evidence="10" id="KW-1185">Reference proteome</keyword>
<dbReference type="GO" id="GO:0000978">
    <property type="term" value="F:RNA polymerase II cis-regulatory region sequence-specific DNA binding"/>
    <property type="evidence" value="ECO:0007669"/>
    <property type="project" value="TreeGrafter"/>
</dbReference>
<evidence type="ECO:0000313" key="9">
    <source>
        <dbReference type="EMBL" id="NXI04502.1"/>
    </source>
</evidence>
<comment type="caution">
    <text evidence="9">The sequence shown here is derived from an EMBL/GenBank/DDBJ whole genome shotgun (WGS) entry which is preliminary data.</text>
</comment>
<feature type="non-terminal residue" evidence="9">
    <location>
        <position position="67"/>
    </location>
</feature>
<dbReference type="PROSITE" id="PS50157">
    <property type="entry name" value="ZINC_FINGER_C2H2_2"/>
    <property type="match status" value="3"/>
</dbReference>
<accession>A0A7K9PYR1</accession>
<evidence type="ECO:0000256" key="4">
    <source>
        <dbReference type="ARBA" id="ARBA00022771"/>
    </source>
</evidence>
<dbReference type="PROSITE" id="PS00028">
    <property type="entry name" value="ZINC_FINGER_C2H2_1"/>
    <property type="match status" value="1"/>
</dbReference>
<keyword evidence="2" id="KW-0479">Metal-binding</keyword>
<dbReference type="InterPro" id="IPR013087">
    <property type="entry name" value="Znf_C2H2_type"/>
</dbReference>
<evidence type="ECO:0000256" key="1">
    <source>
        <dbReference type="ARBA" id="ARBA00004123"/>
    </source>
</evidence>
<proteinExistence type="predicted"/>
<dbReference type="Pfam" id="PF13894">
    <property type="entry name" value="zf-C2H2_4"/>
    <property type="match status" value="1"/>
</dbReference>
<dbReference type="FunFam" id="3.30.160.60:FF:002343">
    <property type="entry name" value="Zinc finger protein 33A"/>
    <property type="match status" value="1"/>
</dbReference>
<feature type="domain" description="C2H2-type" evidence="8">
    <location>
        <begin position="1"/>
        <end position="20"/>
    </location>
</feature>
<dbReference type="Gene3D" id="3.30.160.60">
    <property type="entry name" value="Classic Zinc Finger"/>
    <property type="match status" value="3"/>
</dbReference>
<dbReference type="GO" id="GO:0008270">
    <property type="term" value="F:zinc ion binding"/>
    <property type="evidence" value="ECO:0007669"/>
    <property type="project" value="UniProtKB-KW"/>
</dbReference>
<keyword evidence="6" id="KW-0539">Nucleus</keyword>
<evidence type="ECO:0000313" key="10">
    <source>
        <dbReference type="Proteomes" id="UP000570547"/>
    </source>
</evidence>
<evidence type="ECO:0000256" key="3">
    <source>
        <dbReference type="ARBA" id="ARBA00022737"/>
    </source>
</evidence>
<reference evidence="9 10" key="1">
    <citation type="submission" date="2019-09" db="EMBL/GenBank/DDBJ databases">
        <title>Bird 10,000 Genomes (B10K) Project - Family phase.</title>
        <authorList>
            <person name="Zhang G."/>
        </authorList>
    </citation>
    <scope>NUCLEOTIDE SEQUENCE [LARGE SCALE GENOMIC DNA]</scope>
    <source>
        <strain evidence="9">B10K-DU-001-28</strain>
        <tissue evidence="9">Muscle</tissue>
    </source>
</reference>
<dbReference type="PANTHER" id="PTHR23226">
    <property type="entry name" value="ZINC FINGER AND SCAN DOMAIN-CONTAINING"/>
    <property type="match status" value="1"/>
</dbReference>
<dbReference type="PANTHER" id="PTHR23226:SF416">
    <property type="entry name" value="FI01424P"/>
    <property type="match status" value="1"/>
</dbReference>
<dbReference type="Proteomes" id="UP000570547">
    <property type="component" value="Unassembled WGS sequence"/>
</dbReference>
<dbReference type="InterPro" id="IPR036236">
    <property type="entry name" value="Znf_C2H2_sf"/>
</dbReference>
<dbReference type="EMBL" id="VWZT01014325">
    <property type="protein sequence ID" value="NXI04502.1"/>
    <property type="molecule type" value="Genomic_DNA"/>
</dbReference>
<dbReference type="GO" id="GO:0005634">
    <property type="term" value="C:nucleus"/>
    <property type="evidence" value="ECO:0007669"/>
    <property type="project" value="UniProtKB-SubCell"/>
</dbReference>
<evidence type="ECO:0000256" key="2">
    <source>
        <dbReference type="ARBA" id="ARBA00022723"/>
    </source>
</evidence>
<keyword evidence="4 7" id="KW-0863">Zinc-finger</keyword>
<sequence length="67" mass="7940">SLSRNSHLRVHQRVHTGGRPYKCPKCGKRFQTTTTILRHQWIHTEERPFWCPNCGKGFKQNSSLLRH</sequence>
<organism evidence="9 10">
    <name type="scientific">Pachycephala philippinensis</name>
    <name type="common">yellow-belllied whistler</name>
    <dbReference type="NCBI Taxonomy" id="449367"/>
    <lineage>
        <taxon>Eukaryota</taxon>
        <taxon>Metazoa</taxon>
        <taxon>Chordata</taxon>
        <taxon>Craniata</taxon>
        <taxon>Vertebrata</taxon>
        <taxon>Euteleostomi</taxon>
        <taxon>Archelosauria</taxon>
        <taxon>Archosauria</taxon>
        <taxon>Dinosauria</taxon>
        <taxon>Saurischia</taxon>
        <taxon>Theropoda</taxon>
        <taxon>Coelurosauria</taxon>
        <taxon>Aves</taxon>
        <taxon>Neognathae</taxon>
        <taxon>Neoaves</taxon>
        <taxon>Telluraves</taxon>
        <taxon>Australaves</taxon>
        <taxon>Passeriformes</taxon>
        <taxon>Corvoidea</taxon>
        <taxon>Pachycephalidae</taxon>
        <taxon>Pachycephala</taxon>
    </lineage>
</organism>
<dbReference type="GO" id="GO:0000981">
    <property type="term" value="F:DNA-binding transcription factor activity, RNA polymerase II-specific"/>
    <property type="evidence" value="ECO:0007669"/>
    <property type="project" value="TreeGrafter"/>
</dbReference>
<evidence type="ECO:0000256" key="6">
    <source>
        <dbReference type="ARBA" id="ARBA00023242"/>
    </source>
</evidence>
<gene>
    <name evidence="9" type="primary">Znf316</name>
    <name evidence="9" type="ORF">PACPHI_R15269</name>
</gene>
<dbReference type="AlphaFoldDB" id="A0A7K9PYR1"/>
<keyword evidence="5" id="KW-0862">Zinc</keyword>
<dbReference type="FunFam" id="3.30.160.60:FF:000710">
    <property type="entry name" value="Zinc finger protein 768"/>
    <property type="match status" value="1"/>
</dbReference>
<feature type="domain" description="C2H2-type" evidence="8">
    <location>
        <begin position="49"/>
        <end position="67"/>
    </location>
</feature>
<feature type="non-terminal residue" evidence="9">
    <location>
        <position position="1"/>
    </location>
</feature>
<keyword evidence="3" id="KW-0677">Repeat</keyword>
<dbReference type="Pfam" id="PF00096">
    <property type="entry name" value="zf-C2H2"/>
    <property type="match status" value="1"/>
</dbReference>